<keyword evidence="1" id="KW-0812">Transmembrane</keyword>
<dbReference type="AlphaFoldDB" id="U4KBP1"/>
<accession>U4KBP1</accession>
<evidence type="ECO:0000313" key="3">
    <source>
        <dbReference type="Proteomes" id="UP000016895"/>
    </source>
</evidence>
<proteinExistence type="predicted"/>
<feature type="transmembrane region" description="Helical" evidence="1">
    <location>
        <begin position="128"/>
        <end position="148"/>
    </location>
</feature>
<feature type="transmembrane region" description="Helical" evidence="1">
    <location>
        <begin position="57"/>
        <end position="76"/>
    </location>
</feature>
<evidence type="ECO:0000256" key="1">
    <source>
        <dbReference type="SAM" id="Phobius"/>
    </source>
</evidence>
<protein>
    <submittedName>
        <fullName evidence="2">Uncharacterized protein</fullName>
    </submittedName>
</protein>
<keyword evidence="1" id="KW-1133">Transmembrane helix</keyword>
<organism evidence="2 3">
    <name type="scientific">Vibrio nigripulchritudo</name>
    <dbReference type="NCBI Taxonomy" id="28173"/>
    <lineage>
        <taxon>Bacteria</taxon>
        <taxon>Pseudomonadati</taxon>
        <taxon>Pseudomonadota</taxon>
        <taxon>Gammaproteobacteria</taxon>
        <taxon>Vibrionales</taxon>
        <taxon>Vibrionaceae</taxon>
        <taxon>Vibrio</taxon>
    </lineage>
</organism>
<reference evidence="2 3" key="1">
    <citation type="journal article" date="2013" name="ISME J.">
        <title>Comparative genomics of pathogenic lineages of Vibrio nigripulchritudo identifies virulence-associated traits.</title>
        <authorList>
            <person name="Goudenege D."/>
            <person name="Labreuche Y."/>
            <person name="Krin E."/>
            <person name="Ansquer D."/>
            <person name="Mangenot S."/>
            <person name="Calteau A."/>
            <person name="Medigue C."/>
            <person name="Mazel D."/>
            <person name="Polz M.F."/>
            <person name="Le Roux F."/>
        </authorList>
    </citation>
    <scope>NUCLEOTIDE SEQUENCE [LARGE SCALE GENOMIC DNA]</scope>
    <source>
        <strain evidence="3">SnF1</strain>
    </source>
</reference>
<dbReference type="STRING" id="28173.VIBNI_A1652"/>
<feature type="transmembrane region" description="Helical" evidence="1">
    <location>
        <begin position="96"/>
        <end position="116"/>
    </location>
</feature>
<dbReference type="Proteomes" id="UP000016895">
    <property type="component" value="Chromosome 1"/>
</dbReference>
<keyword evidence="3" id="KW-1185">Reference proteome</keyword>
<evidence type="ECO:0000313" key="2">
    <source>
        <dbReference type="EMBL" id="CCO57762.1"/>
    </source>
</evidence>
<gene>
    <name evidence="2" type="ORF">VIBNI_A1652</name>
</gene>
<dbReference type="PATRIC" id="fig|1260221.3.peg.1574"/>
<feature type="transmembrane region" description="Helical" evidence="1">
    <location>
        <begin position="23"/>
        <end position="45"/>
    </location>
</feature>
<dbReference type="EMBL" id="FO203526">
    <property type="protein sequence ID" value="CCO57762.1"/>
    <property type="molecule type" value="Genomic_DNA"/>
</dbReference>
<keyword evidence="1" id="KW-0472">Membrane</keyword>
<sequence length="149" mass="17047">MDFVGNMRYFGCMNVADLSSSELFALIPSACLVGFYIPLLFARFYQTKFSHRSEDFFTLYACGVVLLYLPVLINFFQQVDQNLPIGEMPVLNAYGLIVMGVLSGVWMPLTFVSVYRESWHTWSTVSRVYFVLSSAMALCLFLFFPIAFF</sequence>
<dbReference type="KEGG" id="vni:VIBNI_A1652"/>
<name>U4KBP1_9VIBR</name>